<evidence type="ECO:0000256" key="1">
    <source>
        <dbReference type="SAM" id="MobiDB-lite"/>
    </source>
</evidence>
<proteinExistence type="predicted"/>
<keyword evidence="2" id="KW-0472">Membrane</keyword>
<name>E8U898_DEIML</name>
<evidence type="ECO:0000256" key="2">
    <source>
        <dbReference type="SAM" id="Phobius"/>
    </source>
</evidence>
<dbReference type="Proteomes" id="UP000008635">
    <property type="component" value="Chromosome"/>
</dbReference>
<accession>E8U898</accession>
<dbReference type="KEGG" id="dmr:Deima_1638"/>
<protein>
    <recommendedName>
        <fullName evidence="5">PEGA domain-containing protein</fullName>
    </recommendedName>
</protein>
<evidence type="ECO:0000313" key="4">
    <source>
        <dbReference type="Proteomes" id="UP000008635"/>
    </source>
</evidence>
<organism evidence="3 4">
    <name type="scientific">Deinococcus maricopensis (strain DSM 21211 / LMG 22137 / NRRL B-23946 / LB-34)</name>
    <dbReference type="NCBI Taxonomy" id="709986"/>
    <lineage>
        <taxon>Bacteria</taxon>
        <taxon>Thermotogati</taxon>
        <taxon>Deinococcota</taxon>
        <taxon>Deinococci</taxon>
        <taxon>Deinococcales</taxon>
        <taxon>Deinococcaceae</taxon>
        <taxon>Deinococcus</taxon>
    </lineage>
</organism>
<sequence>MKMAGPYVLTHTLMTGQVRVSRAVDRLTGMPALLYQPRTPFTPTLPDHPNLLPYTAAGDDYLVADLAPHAEHATDATLAADGALRALAALHEHGLVHGGVHEMNLWELDGEALLAGAGLAWGPLGEDRDAPEGGKSAFADLYALGRALQRLGNMPPTLTPLLDPDPYRRPAAAAALLLLHAPEPEPAALTPAEATLRAEAPAPASGGPVVPATPLVTLDPPPIIVIEAEPAPGSAEVITAELPRSVPDLVEAPEPTPLPELAYEDFEESVTVVPAASTPMAPSRPADDDPDPERPADRAPDDAARARHAPIRIGWEEDHSWRVVKSPTDPATPARSRPPLVWLAPVVLLLALLGGVYLAARDPAPAVTTCCTVEFRVQGATTPVNVRVTRAPNGSILRAGDLLGVAPGLLRFPDTPGTYRLRAEATNYAPIEFNLTIPTARPITINVGQ</sequence>
<reference evidence="4" key="2">
    <citation type="submission" date="2011-01" db="EMBL/GenBank/DDBJ databases">
        <title>The complete genome of Deinococcus maricopensis DSM 21211.</title>
        <authorList>
            <consortium name="US DOE Joint Genome Institute (JGI-PGF)"/>
            <person name="Lucas S."/>
            <person name="Copeland A."/>
            <person name="Lapidus A."/>
            <person name="Goodwin L."/>
            <person name="Pitluck S."/>
            <person name="Kyrpides N."/>
            <person name="Mavromatis K."/>
            <person name="Pagani I."/>
            <person name="Ivanova N."/>
            <person name="Ovchinnikova G."/>
            <person name="Zeytun A."/>
            <person name="Detter J.C."/>
            <person name="Han C."/>
            <person name="Land M."/>
            <person name="Hauser L."/>
            <person name="Markowitz V."/>
            <person name="Cheng J.-F."/>
            <person name="Hugenholtz P."/>
            <person name="Woyke T."/>
            <person name="Wu D."/>
            <person name="Pukall R."/>
            <person name="Gehrich-Schroeter G."/>
            <person name="Brambilla E."/>
            <person name="Klenk H.-P."/>
            <person name="Eisen J.A."/>
        </authorList>
    </citation>
    <scope>NUCLEOTIDE SEQUENCE [LARGE SCALE GENOMIC DNA]</scope>
    <source>
        <strain evidence="4">DSM 21211 / LMG 22137 / NRRL B-23946 / LB-34</strain>
    </source>
</reference>
<evidence type="ECO:0000313" key="3">
    <source>
        <dbReference type="EMBL" id="ADV67287.1"/>
    </source>
</evidence>
<reference evidence="3 4" key="1">
    <citation type="journal article" date="2011" name="Stand. Genomic Sci.">
        <title>Complete genome sequence of Deinococcus maricopensis type strain (LB-34).</title>
        <authorList>
            <person name="Pukall R."/>
            <person name="Zeytun A."/>
            <person name="Lucas S."/>
            <person name="Lapidus A."/>
            <person name="Hammon N."/>
            <person name="Deshpande S."/>
            <person name="Nolan M."/>
            <person name="Cheng J.F."/>
            <person name="Pitluck S."/>
            <person name="Liolios K."/>
            <person name="Pagani I."/>
            <person name="Mikhailova N."/>
            <person name="Ivanova N."/>
            <person name="Mavromatis K."/>
            <person name="Pati A."/>
            <person name="Tapia R."/>
            <person name="Han C."/>
            <person name="Goodwin L."/>
            <person name="Chen A."/>
            <person name="Palaniappan K."/>
            <person name="Land M."/>
            <person name="Hauser L."/>
            <person name="Chang Y.J."/>
            <person name="Jeffries C.D."/>
            <person name="Brambilla E.M."/>
            <person name="Rohde M."/>
            <person name="Goker M."/>
            <person name="Detter J.C."/>
            <person name="Woyke T."/>
            <person name="Bristow J."/>
            <person name="Eisen J.A."/>
            <person name="Markowitz V."/>
            <person name="Hugenholtz P."/>
            <person name="Kyrpides N.C."/>
            <person name="Klenk H.P."/>
        </authorList>
    </citation>
    <scope>NUCLEOTIDE SEQUENCE [LARGE SCALE GENOMIC DNA]</scope>
    <source>
        <strain evidence="4">DSM 21211 / LMG 22137 / NRRL B-23946 / LB-34</strain>
    </source>
</reference>
<dbReference type="RefSeq" id="WP_013556792.1">
    <property type="nucleotide sequence ID" value="NC_014958.1"/>
</dbReference>
<dbReference type="AlphaFoldDB" id="E8U898"/>
<gene>
    <name evidence="3" type="ordered locus">Deima_1638</name>
</gene>
<dbReference type="HOGENOM" id="CLU_035487_0_0_0"/>
<dbReference type="STRING" id="709986.Deima_1638"/>
<feature type="transmembrane region" description="Helical" evidence="2">
    <location>
        <begin position="340"/>
        <end position="360"/>
    </location>
</feature>
<feature type="region of interest" description="Disordered" evidence="1">
    <location>
        <begin position="276"/>
        <end position="308"/>
    </location>
</feature>
<dbReference type="OrthoDB" id="74300at2"/>
<keyword evidence="2" id="KW-0812">Transmembrane</keyword>
<dbReference type="EMBL" id="CP002454">
    <property type="protein sequence ID" value="ADV67287.1"/>
    <property type="molecule type" value="Genomic_DNA"/>
</dbReference>
<keyword evidence="2" id="KW-1133">Transmembrane helix</keyword>
<dbReference type="eggNOG" id="COG0515">
    <property type="taxonomic scope" value="Bacteria"/>
</dbReference>
<keyword evidence="4" id="KW-1185">Reference proteome</keyword>
<evidence type="ECO:0008006" key="5">
    <source>
        <dbReference type="Google" id="ProtNLM"/>
    </source>
</evidence>
<feature type="compositionally biased region" description="Basic and acidic residues" evidence="1">
    <location>
        <begin position="292"/>
        <end position="305"/>
    </location>
</feature>